<keyword evidence="3" id="KW-1015">Disulfide bond</keyword>
<evidence type="ECO:0000313" key="7">
    <source>
        <dbReference type="Proteomes" id="UP000653454"/>
    </source>
</evidence>
<name>A0A8S4EZF8_PLUXY</name>
<dbReference type="InterPro" id="IPR050098">
    <property type="entry name" value="TFPI/VKTCI-like"/>
</dbReference>
<evidence type="ECO:0000256" key="2">
    <source>
        <dbReference type="ARBA" id="ARBA00022900"/>
    </source>
</evidence>
<feature type="signal peptide" evidence="4">
    <location>
        <begin position="1"/>
        <end position="17"/>
    </location>
</feature>
<dbReference type="SMART" id="SM00131">
    <property type="entry name" value="KU"/>
    <property type="match status" value="2"/>
</dbReference>
<dbReference type="PANTHER" id="PTHR10083">
    <property type="entry name" value="KUNITZ-TYPE PROTEASE INHIBITOR-RELATED"/>
    <property type="match status" value="1"/>
</dbReference>
<organism evidence="6 7">
    <name type="scientific">Plutella xylostella</name>
    <name type="common">Diamondback moth</name>
    <name type="synonym">Plutella maculipennis</name>
    <dbReference type="NCBI Taxonomy" id="51655"/>
    <lineage>
        <taxon>Eukaryota</taxon>
        <taxon>Metazoa</taxon>
        <taxon>Ecdysozoa</taxon>
        <taxon>Arthropoda</taxon>
        <taxon>Hexapoda</taxon>
        <taxon>Insecta</taxon>
        <taxon>Pterygota</taxon>
        <taxon>Neoptera</taxon>
        <taxon>Endopterygota</taxon>
        <taxon>Lepidoptera</taxon>
        <taxon>Glossata</taxon>
        <taxon>Ditrysia</taxon>
        <taxon>Yponomeutoidea</taxon>
        <taxon>Plutellidae</taxon>
        <taxon>Plutella</taxon>
    </lineage>
</organism>
<keyword evidence="2" id="KW-0722">Serine protease inhibitor</keyword>
<dbReference type="AlphaFoldDB" id="A0A8S4EZF8"/>
<feature type="domain" description="BPTI/Kunitz inhibitor" evidence="5">
    <location>
        <begin position="108"/>
        <end position="158"/>
    </location>
</feature>
<dbReference type="PROSITE" id="PS50279">
    <property type="entry name" value="BPTI_KUNITZ_2"/>
    <property type="match status" value="2"/>
</dbReference>
<evidence type="ECO:0000256" key="4">
    <source>
        <dbReference type="SAM" id="SignalP"/>
    </source>
</evidence>
<evidence type="ECO:0000259" key="5">
    <source>
        <dbReference type="PROSITE" id="PS50279"/>
    </source>
</evidence>
<dbReference type="CDD" id="cd00109">
    <property type="entry name" value="Kunitz-type"/>
    <property type="match status" value="2"/>
</dbReference>
<keyword evidence="7" id="KW-1185">Reference proteome</keyword>
<dbReference type="InterPro" id="IPR002223">
    <property type="entry name" value="Kunitz_BPTI"/>
</dbReference>
<proteinExistence type="predicted"/>
<comment type="caution">
    <text evidence="6">The sequence shown here is derived from an EMBL/GenBank/DDBJ whole genome shotgun (WGS) entry which is preliminary data.</text>
</comment>
<dbReference type="PANTHER" id="PTHR10083:SF374">
    <property type="entry name" value="BPTI_KUNITZ INHIBITOR DOMAIN-CONTAINING PROTEIN"/>
    <property type="match status" value="1"/>
</dbReference>
<reference evidence="6" key="1">
    <citation type="submission" date="2020-11" db="EMBL/GenBank/DDBJ databases">
        <authorList>
            <person name="Whiteford S."/>
        </authorList>
    </citation>
    <scope>NUCLEOTIDE SEQUENCE</scope>
</reference>
<dbReference type="SUPFAM" id="SSF57362">
    <property type="entry name" value="BPTI-like"/>
    <property type="match status" value="2"/>
</dbReference>
<dbReference type="Gene3D" id="4.10.410.10">
    <property type="entry name" value="Pancreatic trypsin inhibitor Kunitz domain"/>
    <property type="match status" value="2"/>
</dbReference>
<dbReference type="Pfam" id="PF00014">
    <property type="entry name" value="Kunitz_BPTI"/>
    <property type="match status" value="2"/>
</dbReference>
<feature type="domain" description="BPTI/Kunitz inhibitor" evidence="5">
    <location>
        <begin position="45"/>
        <end position="96"/>
    </location>
</feature>
<keyword evidence="4" id="KW-0732">Signal</keyword>
<feature type="chain" id="PRO_5035896793" evidence="4">
    <location>
        <begin position="18"/>
        <end position="171"/>
    </location>
</feature>
<evidence type="ECO:0000256" key="1">
    <source>
        <dbReference type="ARBA" id="ARBA00022690"/>
    </source>
</evidence>
<keyword evidence="1" id="KW-0646">Protease inhibitor</keyword>
<dbReference type="GO" id="GO:0004867">
    <property type="term" value="F:serine-type endopeptidase inhibitor activity"/>
    <property type="evidence" value="ECO:0007669"/>
    <property type="project" value="UniProtKB-KW"/>
</dbReference>
<protein>
    <submittedName>
        <fullName evidence="6">(diamondback moth) hypothetical protein</fullName>
    </submittedName>
</protein>
<evidence type="ECO:0000313" key="6">
    <source>
        <dbReference type="EMBL" id="CAG9120870.1"/>
    </source>
</evidence>
<dbReference type="Proteomes" id="UP000653454">
    <property type="component" value="Unassembled WGS sequence"/>
</dbReference>
<sequence>MFLFSFVLFSSCLNVYTKISYNTLTPPVSKTHESADNIDEVAKMCLLNPQRGPCRAGLQMHYFNAKDMNCASTFTWGGCQGNGNRFDTEEECEEQCFRARYRRRPEHCLLNFDYGRCFGEIKRWYYDRVYGDCKETMYSGCGGNANRFGSKAECDQACVKDNRKAPYKPTE</sequence>
<dbReference type="InterPro" id="IPR036880">
    <property type="entry name" value="Kunitz_BPTI_sf"/>
</dbReference>
<gene>
    <name evidence="6" type="ORF">PLXY2_LOCUS7237</name>
</gene>
<dbReference type="EMBL" id="CAJHNJ030000024">
    <property type="protein sequence ID" value="CAG9120870.1"/>
    <property type="molecule type" value="Genomic_DNA"/>
</dbReference>
<dbReference type="PRINTS" id="PR00759">
    <property type="entry name" value="BASICPTASE"/>
</dbReference>
<dbReference type="GO" id="GO:0005615">
    <property type="term" value="C:extracellular space"/>
    <property type="evidence" value="ECO:0007669"/>
    <property type="project" value="TreeGrafter"/>
</dbReference>
<accession>A0A8S4EZF8</accession>
<evidence type="ECO:0000256" key="3">
    <source>
        <dbReference type="ARBA" id="ARBA00023157"/>
    </source>
</evidence>